<feature type="binding site" evidence="10">
    <location>
        <begin position="9"/>
        <end position="14"/>
    </location>
    <ligand>
        <name>substrate</name>
    </ligand>
</feature>
<dbReference type="InterPro" id="IPR002637">
    <property type="entry name" value="RdgB/HAM1"/>
</dbReference>
<keyword evidence="6 10" id="KW-0460">Magnesium</keyword>
<evidence type="ECO:0000313" key="13">
    <source>
        <dbReference type="Proteomes" id="UP000424468"/>
    </source>
</evidence>
<dbReference type="FunFam" id="3.90.950.10:FF:000001">
    <property type="entry name" value="dITP/XTP pyrophosphatase"/>
    <property type="match status" value="1"/>
</dbReference>
<accession>A0A6I6CIH7</accession>
<comment type="similarity">
    <text evidence="1 10 11">Belongs to the HAM1 NTPase family.</text>
</comment>
<dbReference type="GO" id="GO:0000166">
    <property type="term" value="F:nucleotide binding"/>
    <property type="evidence" value="ECO:0007669"/>
    <property type="project" value="UniProtKB-KW"/>
</dbReference>
<evidence type="ECO:0000256" key="9">
    <source>
        <dbReference type="ARBA" id="ARBA00052017"/>
    </source>
</evidence>
<gene>
    <name evidence="12" type="primary">rdgB</name>
    <name evidence="12" type="ORF">STABA_v1c05000</name>
</gene>
<dbReference type="OrthoDB" id="9807456at2"/>
<evidence type="ECO:0000256" key="10">
    <source>
        <dbReference type="HAMAP-Rule" id="MF_01405"/>
    </source>
</evidence>
<dbReference type="InterPro" id="IPR029001">
    <property type="entry name" value="ITPase-like_fam"/>
</dbReference>
<evidence type="ECO:0000313" key="12">
    <source>
        <dbReference type="EMBL" id="QGS51863.1"/>
    </source>
</evidence>
<comment type="catalytic activity">
    <reaction evidence="8 10">
        <text>dITP + H2O = dIMP + diphosphate + H(+)</text>
        <dbReference type="Rhea" id="RHEA:28342"/>
        <dbReference type="ChEBI" id="CHEBI:15377"/>
        <dbReference type="ChEBI" id="CHEBI:15378"/>
        <dbReference type="ChEBI" id="CHEBI:33019"/>
        <dbReference type="ChEBI" id="CHEBI:61194"/>
        <dbReference type="ChEBI" id="CHEBI:61382"/>
        <dbReference type="EC" id="3.6.1.66"/>
    </reaction>
</comment>
<dbReference type="Gene3D" id="3.90.950.10">
    <property type="match status" value="1"/>
</dbReference>
<dbReference type="RefSeq" id="WP_156006252.1">
    <property type="nucleotide sequence ID" value="NZ_CP046276.1"/>
</dbReference>
<evidence type="ECO:0000256" key="5">
    <source>
        <dbReference type="ARBA" id="ARBA00022801"/>
    </source>
</evidence>
<comment type="caution">
    <text evidence="10">Lacks conserved residue(s) required for the propagation of feature annotation.</text>
</comment>
<keyword evidence="5 10" id="KW-0378">Hydrolase</keyword>
<name>A0A6I6CIH7_9MOLU</name>
<feature type="binding site" evidence="10">
    <location>
        <position position="180"/>
    </location>
    <ligand>
        <name>substrate</name>
    </ligand>
</feature>
<keyword evidence="7 10" id="KW-0546">Nucleotide metabolism</keyword>
<dbReference type="GO" id="GO:0009146">
    <property type="term" value="P:purine nucleoside triphosphate catabolic process"/>
    <property type="evidence" value="ECO:0007669"/>
    <property type="project" value="UniProtKB-UniRule"/>
</dbReference>
<dbReference type="GO" id="GO:0005829">
    <property type="term" value="C:cytosol"/>
    <property type="evidence" value="ECO:0007669"/>
    <property type="project" value="TreeGrafter"/>
</dbReference>
<dbReference type="GO" id="GO:0036222">
    <property type="term" value="F:XTP diphosphatase activity"/>
    <property type="evidence" value="ECO:0007669"/>
    <property type="project" value="UniProtKB-UniRule"/>
</dbReference>
<evidence type="ECO:0000256" key="11">
    <source>
        <dbReference type="RuleBase" id="RU003781"/>
    </source>
</evidence>
<evidence type="ECO:0000256" key="8">
    <source>
        <dbReference type="ARBA" id="ARBA00051875"/>
    </source>
</evidence>
<dbReference type="HAMAP" id="MF_01405">
    <property type="entry name" value="Non_canon_purine_NTPase"/>
    <property type="match status" value="1"/>
</dbReference>
<comment type="cofactor">
    <cofactor evidence="10">
        <name>Mg(2+)</name>
        <dbReference type="ChEBI" id="CHEBI:18420"/>
    </cofactor>
    <text evidence="10">Binds 1 Mg(2+) ion per subunit.</text>
</comment>
<feature type="binding site" evidence="10">
    <location>
        <position position="70"/>
    </location>
    <ligand>
        <name>substrate</name>
    </ligand>
</feature>
<dbReference type="GO" id="GO:0017111">
    <property type="term" value="F:ribonucleoside triphosphate phosphatase activity"/>
    <property type="evidence" value="ECO:0007669"/>
    <property type="project" value="InterPro"/>
</dbReference>
<organism evidence="12 13">
    <name type="scientific">Spiroplasma tabanidicola</name>
    <dbReference type="NCBI Taxonomy" id="324079"/>
    <lineage>
        <taxon>Bacteria</taxon>
        <taxon>Bacillati</taxon>
        <taxon>Mycoplasmatota</taxon>
        <taxon>Mollicutes</taxon>
        <taxon>Entomoplasmatales</taxon>
        <taxon>Spiroplasmataceae</taxon>
        <taxon>Spiroplasma</taxon>
    </lineage>
</organism>
<dbReference type="GO" id="GO:0046872">
    <property type="term" value="F:metal ion binding"/>
    <property type="evidence" value="ECO:0007669"/>
    <property type="project" value="UniProtKB-KW"/>
</dbReference>
<protein>
    <recommendedName>
        <fullName evidence="10">dITP/XTP pyrophosphatase</fullName>
        <ecNumber evidence="10">3.6.1.66</ecNumber>
    </recommendedName>
    <alternativeName>
        <fullName evidence="10">Non-canonical purine NTP pyrophosphatase</fullName>
    </alternativeName>
    <alternativeName>
        <fullName evidence="10">Non-standard purine NTP pyrophosphatase</fullName>
    </alternativeName>
    <alternativeName>
        <fullName evidence="10">Nucleoside-triphosphate diphosphatase</fullName>
    </alternativeName>
    <alternativeName>
        <fullName evidence="10">Nucleoside-triphosphate pyrophosphatase</fullName>
        <shortName evidence="10">NTPase</shortName>
    </alternativeName>
</protein>
<keyword evidence="3 10" id="KW-0479">Metal-binding</keyword>
<dbReference type="CDD" id="cd00515">
    <property type="entry name" value="HAM1"/>
    <property type="match status" value="1"/>
</dbReference>
<dbReference type="PANTHER" id="PTHR11067:SF9">
    <property type="entry name" value="INOSINE TRIPHOSPHATE PYROPHOSPHATASE"/>
    <property type="match status" value="1"/>
</dbReference>
<evidence type="ECO:0000256" key="7">
    <source>
        <dbReference type="ARBA" id="ARBA00023080"/>
    </source>
</evidence>
<evidence type="ECO:0000256" key="2">
    <source>
        <dbReference type="ARBA" id="ARBA00011738"/>
    </source>
</evidence>
<feature type="binding site" evidence="10">
    <location>
        <position position="69"/>
    </location>
    <ligand>
        <name>Mg(2+)</name>
        <dbReference type="ChEBI" id="CHEBI:18420"/>
    </ligand>
</feature>
<dbReference type="KEGG" id="stab:STABA_v1c05000"/>
<dbReference type="InterPro" id="IPR020922">
    <property type="entry name" value="dITP/XTP_pyrophosphatase"/>
</dbReference>
<dbReference type="EC" id="3.6.1.66" evidence="10"/>
<comment type="function">
    <text evidence="10">Pyrophosphatase that catalyzes the hydrolysis of nucleoside triphosphates to their monophosphate derivatives, with a high preference for the non-canonical purine nucleotides XTP (xanthosine triphosphate), dITP (deoxyinosine triphosphate) and ITP. Seems to function as a house-cleaning enzyme that removes non-canonical purine nucleotides from the nucleotide pool, thus preventing their incorporation into DNA/RNA and avoiding chromosomal lesions.</text>
</comment>
<evidence type="ECO:0000256" key="4">
    <source>
        <dbReference type="ARBA" id="ARBA00022741"/>
    </source>
</evidence>
<evidence type="ECO:0000256" key="6">
    <source>
        <dbReference type="ARBA" id="ARBA00022842"/>
    </source>
</evidence>
<comment type="catalytic activity">
    <reaction evidence="9 10">
        <text>XTP + H2O = XMP + diphosphate + H(+)</text>
        <dbReference type="Rhea" id="RHEA:28610"/>
        <dbReference type="ChEBI" id="CHEBI:15377"/>
        <dbReference type="ChEBI" id="CHEBI:15378"/>
        <dbReference type="ChEBI" id="CHEBI:33019"/>
        <dbReference type="ChEBI" id="CHEBI:57464"/>
        <dbReference type="ChEBI" id="CHEBI:61314"/>
        <dbReference type="EC" id="3.6.1.66"/>
    </reaction>
</comment>
<keyword evidence="13" id="KW-1185">Reference proteome</keyword>
<feature type="binding site" evidence="10">
    <location>
        <begin position="185"/>
        <end position="186"/>
    </location>
    <ligand>
        <name>substrate</name>
    </ligand>
</feature>
<keyword evidence="4 10" id="KW-0547">Nucleotide-binding</keyword>
<dbReference type="AlphaFoldDB" id="A0A6I6CIH7"/>
<dbReference type="GO" id="GO:0036220">
    <property type="term" value="F:ITP diphosphatase activity"/>
    <property type="evidence" value="ECO:0007669"/>
    <property type="project" value="UniProtKB-UniRule"/>
</dbReference>
<dbReference type="PANTHER" id="PTHR11067">
    <property type="entry name" value="INOSINE TRIPHOSPHATE PYROPHOSPHATASE/HAM1 PROTEIN"/>
    <property type="match status" value="1"/>
</dbReference>
<dbReference type="EMBL" id="CP046276">
    <property type="protein sequence ID" value="QGS51863.1"/>
    <property type="molecule type" value="Genomic_DNA"/>
</dbReference>
<feature type="binding site" evidence="10">
    <location>
        <begin position="157"/>
        <end position="160"/>
    </location>
    <ligand>
        <name>substrate</name>
    </ligand>
</feature>
<evidence type="ECO:0000256" key="1">
    <source>
        <dbReference type="ARBA" id="ARBA00008023"/>
    </source>
</evidence>
<reference evidence="12 13" key="1">
    <citation type="submission" date="2019-11" db="EMBL/GenBank/DDBJ databases">
        <title>Complete genome sequence of Spiroplasma tabanidicola TAUS-1 (DSM 22603).</title>
        <authorList>
            <person name="Huang C.-T."/>
            <person name="Lin Y.-C."/>
            <person name="Kuo C.-H."/>
        </authorList>
    </citation>
    <scope>NUCLEOTIDE SEQUENCE [LARGE SCALE GENOMIC DNA]</scope>
    <source>
        <strain evidence="12 13">TAUS-1</strain>
    </source>
</reference>
<dbReference type="Proteomes" id="UP000424468">
    <property type="component" value="Chromosome"/>
</dbReference>
<dbReference type="SUPFAM" id="SSF52972">
    <property type="entry name" value="ITPase-like"/>
    <property type="match status" value="1"/>
</dbReference>
<evidence type="ECO:0000256" key="3">
    <source>
        <dbReference type="ARBA" id="ARBA00022723"/>
    </source>
</evidence>
<dbReference type="GO" id="GO:0009117">
    <property type="term" value="P:nucleotide metabolic process"/>
    <property type="evidence" value="ECO:0007669"/>
    <property type="project" value="UniProtKB-KW"/>
</dbReference>
<dbReference type="NCBIfam" id="TIGR00042">
    <property type="entry name" value="RdgB/HAM1 family non-canonical purine NTP pyrophosphatase"/>
    <property type="match status" value="1"/>
</dbReference>
<sequence>MKKTIWLATNSEDKIKEFNFLLDYFEIKTLKDIDKNIDIVEDGITFVDNAMIKAKYLSNLVKGIIIADDSGLCINNLNGFPGVHSKRWAGENISDWNIINNKLLDILKANDLNTIEKRSAYFNCTLAMIDTDSNISEIFEGKVDGYIGFDQAGSEGFAYDKVFIPNGYDKTFAQLGFEIKQQLSHRSIAIKKLANHLKNNYKF</sequence>
<comment type="subunit">
    <text evidence="2 10">Homodimer.</text>
</comment>
<feature type="active site" description="Proton acceptor" evidence="10">
    <location>
        <position position="69"/>
    </location>
</feature>
<dbReference type="Pfam" id="PF01725">
    <property type="entry name" value="Ham1p_like"/>
    <property type="match status" value="1"/>
</dbReference>
<comment type="catalytic activity">
    <reaction evidence="10">
        <text>ITP + H2O = IMP + diphosphate + H(+)</text>
        <dbReference type="Rhea" id="RHEA:29399"/>
        <dbReference type="ChEBI" id="CHEBI:15377"/>
        <dbReference type="ChEBI" id="CHEBI:15378"/>
        <dbReference type="ChEBI" id="CHEBI:33019"/>
        <dbReference type="ChEBI" id="CHEBI:58053"/>
        <dbReference type="ChEBI" id="CHEBI:61402"/>
        <dbReference type="EC" id="3.6.1.66"/>
    </reaction>
</comment>
<dbReference type="GO" id="GO:0035870">
    <property type="term" value="F:dITP diphosphatase activity"/>
    <property type="evidence" value="ECO:0007669"/>
    <property type="project" value="UniProtKB-UniRule"/>
</dbReference>
<proteinExistence type="inferred from homology"/>